<evidence type="ECO:0000259" key="2">
    <source>
        <dbReference type="Pfam" id="PF00487"/>
    </source>
</evidence>
<sequence>MRDLKIHARTETKGFQWPTLAFSYLVISMTLAGIWAGVTGLVPLWAAMIWNSFWMAQGYTAAHECAHRNLNGKHRRLNWLNDFFGIAGFSFTLHSYTVHCHVHRLHHAHTNDPERDTDAWVSDAPNLPSAIFRSLMFYFHTNYFIFKIFPLVRDKRKFIMRAALETAFPFAIIITFAAMGYWREVLMLSVIPTILAFALVSFFIDWIPHHVEDKSDVMKQTLIQKPSKSLRGKFFSWIYGFHNYHLIHHLVPSIPWYAQERTFEKAETFLRANGARIREADEAFTPTTQQVAS</sequence>
<keyword evidence="1" id="KW-1133">Transmembrane helix</keyword>
<dbReference type="KEGG" id="hfl:PUV54_15670"/>
<feature type="domain" description="Fatty acid desaturase" evidence="2">
    <location>
        <begin position="42"/>
        <end position="278"/>
    </location>
</feature>
<dbReference type="RefSeq" id="WP_274493277.1">
    <property type="nucleotide sequence ID" value="NZ_CP118166.1"/>
</dbReference>
<accession>A0AAE9ZB94</accession>
<evidence type="ECO:0000313" key="3">
    <source>
        <dbReference type="EMBL" id="WDI31388.1"/>
    </source>
</evidence>
<feature type="transmembrane region" description="Helical" evidence="1">
    <location>
        <begin position="130"/>
        <end position="146"/>
    </location>
</feature>
<dbReference type="GO" id="GO:0016717">
    <property type="term" value="F:oxidoreductase activity, acting on paired donors, with oxidation of a pair of donors resulting in the reduction of molecular oxygen to two molecules of water"/>
    <property type="evidence" value="ECO:0007669"/>
    <property type="project" value="TreeGrafter"/>
</dbReference>
<dbReference type="PANTHER" id="PTHR19353:SF19">
    <property type="entry name" value="DELTA(5) FATTY ACID DESATURASE C-RELATED"/>
    <property type="match status" value="1"/>
</dbReference>
<keyword evidence="1" id="KW-0472">Membrane</keyword>
<feature type="transmembrane region" description="Helical" evidence="1">
    <location>
        <begin position="185"/>
        <end position="204"/>
    </location>
</feature>
<feature type="transmembrane region" description="Helical" evidence="1">
    <location>
        <begin position="21"/>
        <end position="46"/>
    </location>
</feature>
<organism evidence="3 4">
    <name type="scientific">Hyphococcus flavus</name>
    <dbReference type="NCBI Taxonomy" id="1866326"/>
    <lineage>
        <taxon>Bacteria</taxon>
        <taxon>Pseudomonadati</taxon>
        <taxon>Pseudomonadota</taxon>
        <taxon>Alphaproteobacteria</taxon>
        <taxon>Parvularculales</taxon>
        <taxon>Parvularculaceae</taxon>
        <taxon>Hyphococcus</taxon>
    </lineage>
</organism>
<gene>
    <name evidence="3" type="ORF">PUV54_15670</name>
</gene>
<reference evidence="3" key="1">
    <citation type="submission" date="2023-02" db="EMBL/GenBank/DDBJ databases">
        <title>Genome sequence of Hyphococcus flavus.</title>
        <authorList>
            <person name="Rong J.-C."/>
            <person name="Zhao Q."/>
            <person name="Yi M."/>
            <person name="Wu J.-Y."/>
        </authorList>
    </citation>
    <scope>NUCLEOTIDE SEQUENCE</scope>
    <source>
        <strain evidence="3">MCCC 1K03223</strain>
    </source>
</reference>
<dbReference type="AlphaFoldDB" id="A0AAE9ZB94"/>
<dbReference type="InterPro" id="IPR012171">
    <property type="entry name" value="Fatty_acid_desaturase"/>
</dbReference>
<proteinExistence type="predicted"/>
<name>A0AAE9ZB94_9PROT</name>
<dbReference type="InterPro" id="IPR005804">
    <property type="entry name" value="FA_desaturase_dom"/>
</dbReference>
<dbReference type="Proteomes" id="UP001214043">
    <property type="component" value="Chromosome"/>
</dbReference>
<dbReference type="GO" id="GO:0016020">
    <property type="term" value="C:membrane"/>
    <property type="evidence" value="ECO:0007669"/>
    <property type="project" value="TreeGrafter"/>
</dbReference>
<keyword evidence="4" id="KW-1185">Reference proteome</keyword>
<evidence type="ECO:0000256" key="1">
    <source>
        <dbReference type="SAM" id="Phobius"/>
    </source>
</evidence>
<dbReference type="EMBL" id="CP118166">
    <property type="protein sequence ID" value="WDI31388.1"/>
    <property type="molecule type" value="Genomic_DNA"/>
</dbReference>
<dbReference type="GO" id="GO:0008610">
    <property type="term" value="P:lipid biosynthetic process"/>
    <property type="evidence" value="ECO:0007669"/>
    <property type="project" value="UniProtKB-ARBA"/>
</dbReference>
<keyword evidence="1" id="KW-0812">Transmembrane</keyword>
<evidence type="ECO:0000313" key="4">
    <source>
        <dbReference type="Proteomes" id="UP001214043"/>
    </source>
</evidence>
<dbReference type="PANTHER" id="PTHR19353">
    <property type="entry name" value="FATTY ACID DESATURASE 2"/>
    <property type="match status" value="1"/>
</dbReference>
<feature type="transmembrane region" description="Helical" evidence="1">
    <location>
        <begin position="158"/>
        <end position="179"/>
    </location>
</feature>
<dbReference type="Pfam" id="PF00487">
    <property type="entry name" value="FA_desaturase"/>
    <property type="match status" value="1"/>
</dbReference>
<protein>
    <submittedName>
        <fullName evidence="3">Fatty acid desaturase</fullName>
    </submittedName>
</protein>